<dbReference type="EMBL" id="LQQU01000009">
    <property type="protein sequence ID" value="KZE34228.1"/>
    <property type="molecule type" value="Genomic_DNA"/>
</dbReference>
<feature type="signal peptide" evidence="2">
    <location>
        <begin position="1"/>
        <end position="20"/>
    </location>
</feature>
<reference evidence="4" key="1">
    <citation type="submission" date="2016-01" db="EMBL/GenBank/DDBJ databases">
        <title>Draft genome of Chromobacterium sp. F49.</title>
        <authorList>
            <person name="Hong K.W."/>
        </authorList>
    </citation>
    <scope>NUCLEOTIDE SEQUENCE [LARGE SCALE GENOMIC DNA]</scope>
    <source>
        <strain evidence="4">CN10</strain>
    </source>
</reference>
<protein>
    <recommendedName>
        <fullName evidence="5">Lipoprotein SmpA/OmlA domain-containing protein</fullName>
    </recommendedName>
</protein>
<dbReference type="Proteomes" id="UP000076625">
    <property type="component" value="Unassembled WGS sequence"/>
</dbReference>
<evidence type="ECO:0000256" key="2">
    <source>
        <dbReference type="SAM" id="SignalP"/>
    </source>
</evidence>
<sequence length="90" mass="9203">MRPVLRLAAAALAVSLVACSKVTPANFDKINNGMSRQDVTAILGAPDEASGASLLGLSGGSATWRDGRTTITVQFINDKVVGKSLDSSGN</sequence>
<dbReference type="OrthoDB" id="5422169at2"/>
<proteinExistence type="predicted"/>
<dbReference type="InterPro" id="IPR037873">
    <property type="entry name" value="BamE-like"/>
</dbReference>
<evidence type="ECO:0000313" key="3">
    <source>
        <dbReference type="EMBL" id="KZE34228.1"/>
    </source>
</evidence>
<feature type="chain" id="PRO_5007825590" description="Lipoprotein SmpA/OmlA domain-containing protein" evidence="2">
    <location>
        <begin position="21"/>
        <end position="90"/>
    </location>
</feature>
<comment type="caution">
    <text evidence="3">The sequence shown here is derived from an EMBL/GenBank/DDBJ whole genome shotgun (WGS) entry which is preliminary data.</text>
</comment>
<dbReference type="Gene3D" id="3.30.1450.10">
    <property type="match status" value="1"/>
</dbReference>
<keyword evidence="4" id="KW-1185">Reference proteome</keyword>
<dbReference type="AlphaFoldDB" id="A0A161RAY9"/>
<dbReference type="STRING" id="1452487.AVW16_06970"/>
<name>A0A161RAY9_9NEIS</name>
<organism evidence="3 4">
    <name type="scientific">Crenobacter luteus</name>
    <dbReference type="NCBI Taxonomy" id="1452487"/>
    <lineage>
        <taxon>Bacteria</taxon>
        <taxon>Pseudomonadati</taxon>
        <taxon>Pseudomonadota</taxon>
        <taxon>Betaproteobacteria</taxon>
        <taxon>Neisseriales</taxon>
        <taxon>Neisseriaceae</taxon>
        <taxon>Crenobacter</taxon>
    </lineage>
</organism>
<gene>
    <name evidence="3" type="ORF">AVW16_06970</name>
</gene>
<evidence type="ECO:0000313" key="4">
    <source>
        <dbReference type="Proteomes" id="UP000076625"/>
    </source>
</evidence>
<evidence type="ECO:0000256" key="1">
    <source>
        <dbReference type="ARBA" id="ARBA00022729"/>
    </source>
</evidence>
<evidence type="ECO:0008006" key="5">
    <source>
        <dbReference type="Google" id="ProtNLM"/>
    </source>
</evidence>
<keyword evidence="1 2" id="KW-0732">Signal</keyword>
<dbReference type="PROSITE" id="PS51257">
    <property type="entry name" value="PROKAR_LIPOPROTEIN"/>
    <property type="match status" value="1"/>
</dbReference>
<accession>A0A161RAY9</accession>